<dbReference type="SUPFAM" id="SSF51735">
    <property type="entry name" value="NAD(P)-binding Rossmann-fold domains"/>
    <property type="match status" value="1"/>
</dbReference>
<dbReference type="EMBL" id="JBHSFO010000004">
    <property type="protein sequence ID" value="MFC4603853.1"/>
    <property type="molecule type" value="Genomic_DNA"/>
</dbReference>
<dbReference type="Gene3D" id="3.40.50.720">
    <property type="entry name" value="NAD(P)-binding Rossmann-like Domain"/>
    <property type="match status" value="1"/>
</dbReference>
<keyword evidence="10" id="KW-0560">Oxidoreductase</keyword>
<keyword evidence="6" id="KW-0520">NAD</keyword>
<keyword evidence="4" id="KW-0479">Metal-binding</keyword>
<proteinExistence type="inferred from homology"/>
<dbReference type="NCBIfam" id="TIGR03989">
    <property type="entry name" value="Rxyl_3153"/>
    <property type="match status" value="1"/>
</dbReference>
<keyword evidence="11" id="KW-1185">Reference proteome</keyword>
<feature type="domain" description="Enoyl reductase (ER)" evidence="9">
    <location>
        <begin position="10"/>
        <end position="370"/>
    </location>
</feature>
<dbReference type="SMART" id="SM00829">
    <property type="entry name" value="PKS_ER"/>
    <property type="match status" value="1"/>
</dbReference>
<comment type="catalytic activity">
    <reaction evidence="7">
        <text>a secondary alcohol + NAD(+) = a ketone + NADH + H(+)</text>
        <dbReference type="Rhea" id="RHEA:10740"/>
        <dbReference type="ChEBI" id="CHEBI:15378"/>
        <dbReference type="ChEBI" id="CHEBI:17087"/>
        <dbReference type="ChEBI" id="CHEBI:35681"/>
        <dbReference type="ChEBI" id="CHEBI:57540"/>
        <dbReference type="ChEBI" id="CHEBI:57945"/>
        <dbReference type="EC" id="1.1.1.1"/>
    </reaction>
</comment>
<evidence type="ECO:0000256" key="5">
    <source>
        <dbReference type="ARBA" id="ARBA00022833"/>
    </source>
</evidence>
<keyword evidence="5" id="KW-0862">Zinc</keyword>
<dbReference type="PANTHER" id="PTHR43880">
    <property type="entry name" value="ALCOHOL DEHYDROGENASE"/>
    <property type="match status" value="1"/>
</dbReference>
<comment type="caution">
    <text evidence="10">The sequence shown here is derived from an EMBL/GenBank/DDBJ whole genome shotgun (WGS) entry which is preliminary data.</text>
</comment>
<protein>
    <recommendedName>
        <fullName evidence="3">alcohol dehydrogenase</fullName>
        <ecNumber evidence="3">1.1.1.1</ecNumber>
    </recommendedName>
</protein>
<dbReference type="GO" id="GO:0016491">
    <property type="term" value="F:oxidoreductase activity"/>
    <property type="evidence" value="ECO:0007669"/>
    <property type="project" value="UniProtKB-KW"/>
</dbReference>
<dbReference type="InterPro" id="IPR013149">
    <property type="entry name" value="ADH-like_C"/>
</dbReference>
<reference evidence="11" key="1">
    <citation type="journal article" date="2019" name="Int. J. Syst. Evol. Microbiol.">
        <title>The Global Catalogue of Microorganisms (GCM) 10K type strain sequencing project: providing services to taxonomists for standard genome sequencing and annotation.</title>
        <authorList>
            <consortium name="The Broad Institute Genomics Platform"/>
            <consortium name="The Broad Institute Genome Sequencing Center for Infectious Disease"/>
            <person name="Wu L."/>
            <person name="Ma J."/>
        </authorList>
    </citation>
    <scope>NUCLEOTIDE SEQUENCE [LARGE SCALE GENOMIC DNA]</scope>
    <source>
        <strain evidence="11">CCUG 54520</strain>
    </source>
</reference>
<dbReference type="Pfam" id="PF00107">
    <property type="entry name" value="ADH_zinc_N"/>
    <property type="match status" value="1"/>
</dbReference>
<dbReference type="InterPro" id="IPR013154">
    <property type="entry name" value="ADH-like_N"/>
</dbReference>
<dbReference type="PANTHER" id="PTHR43880:SF12">
    <property type="entry name" value="ALCOHOL DEHYDROGENASE CLASS-3"/>
    <property type="match status" value="1"/>
</dbReference>
<dbReference type="InterPro" id="IPR036291">
    <property type="entry name" value="NAD(P)-bd_dom_sf"/>
</dbReference>
<dbReference type="Proteomes" id="UP001595914">
    <property type="component" value="Unassembled WGS sequence"/>
</dbReference>
<evidence type="ECO:0000256" key="3">
    <source>
        <dbReference type="ARBA" id="ARBA00013190"/>
    </source>
</evidence>
<accession>A0ABV9FRG5</accession>
<evidence type="ECO:0000256" key="6">
    <source>
        <dbReference type="ARBA" id="ARBA00023027"/>
    </source>
</evidence>
<evidence type="ECO:0000256" key="8">
    <source>
        <dbReference type="ARBA" id="ARBA00049243"/>
    </source>
</evidence>
<comment type="similarity">
    <text evidence="2">Belongs to the zinc-containing alcohol dehydrogenase family.</text>
</comment>
<gene>
    <name evidence="10" type="ORF">ACFO6S_09180</name>
</gene>
<dbReference type="Pfam" id="PF08240">
    <property type="entry name" value="ADH_N"/>
    <property type="match status" value="1"/>
</dbReference>
<evidence type="ECO:0000256" key="4">
    <source>
        <dbReference type="ARBA" id="ARBA00022723"/>
    </source>
</evidence>
<dbReference type="Gene3D" id="3.90.180.10">
    <property type="entry name" value="Medium-chain alcohol dehydrogenases, catalytic domain"/>
    <property type="match status" value="1"/>
</dbReference>
<sequence length="372" mass="38565">MKTRGAIIRSTPGTYEVVEMDLDAPRRGEITVKMVASGLCHSDDHVALGDHAVGVYPICGGHEGAGVVVEVGPETTGFAEGDHVLFSFVAGCGRCRWCAKGLQNLCDRGAAIMTGSRPDDPTSFRLSLDGQPVAQTCGLSTFSEYTTVSTDSAVKVHDKSLPLDVLCLLGCGVGTGWGAAVNSAEVYPGQTVIVMGVGGIGINAVQGAAHAGAAHVLAVDPVAFKRESALKFGATQAFATIEEATEVARSLTNGQGADAAIVTVGVTTGEHIAQAFSAIRKAGVCVVTGLGKMTDVGIPISPMELTLYQKRLQGSLFGASAPSADIPWLIDLYTAGKLELDGLVTRTYALDEVAKGFEDMHAGRNIRGVIKF</sequence>
<comment type="catalytic activity">
    <reaction evidence="8">
        <text>a primary alcohol + NAD(+) = an aldehyde + NADH + H(+)</text>
        <dbReference type="Rhea" id="RHEA:10736"/>
        <dbReference type="ChEBI" id="CHEBI:15378"/>
        <dbReference type="ChEBI" id="CHEBI:15734"/>
        <dbReference type="ChEBI" id="CHEBI:17478"/>
        <dbReference type="ChEBI" id="CHEBI:57540"/>
        <dbReference type="ChEBI" id="CHEBI:57945"/>
        <dbReference type="EC" id="1.1.1.1"/>
    </reaction>
</comment>
<organism evidence="10 11">
    <name type="scientific">Rhodococcus kronopolitis</name>
    <dbReference type="NCBI Taxonomy" id="1460226"/>
    <lineage>
        <taxon>Bacteria</taxon>
        <taxon>Bacillati</taxon>
        <taxon>Actinomycetota</taxon>
        <taxon>Actinomycetes</taxon>
        <taxon>Mycobacteriales</taxon>
        <taxon>Nocardiaceae</taxon>
        <taxon>Rhodococcus</taxon>
    </lineage>
</organism>
<evidence type="ECO:0000313" key="11">
    <source>
        <dbReference type="Proteomes" id="UP001595914"/>
    </source>
</evidence>
<evidence type="ECO:0000259" key="9">
    <source>
        <dbReference type="SMART" id="SM00829"/>
    </source>
</evidence>
<evidence type="ECO:0000256" key="1">
    <source>
        <dbReference type="ARBA" id="ARBA00001947"/>
    </source>
</evidence>
<evidence type="ECO:0000313" key="10">
    <source>
        <dbReference type="EMBL" id="MFC4603853.1"/>
    </source>
</evidence>
<evidence type="ECO:0000256" key="2">
    <source>
        <dbReference type="ARBA" id="ARBA00008072"/>
    </source>
</evidence>
<evidence type="ECO:0000256" key="7">
    <source>
        <dbReference type="ARBA" id="ARBA00049164"/>
    </source>
</evidence>
<name>A0ABV9FRG5_9NOCA</name>
<dbReference type="CDD" id="cd08279">
    <property type="entry name" value="Zn_ADH_class_III"/>
    <property type="match status" value="1"/>
</dbReference>
<dbReference type="RefSeq" id="WP_378416221.1">
    <property type="nucleotide sequence ID" value="NZ_JBHSFO010000004.1"/>
</dbReference>
<dbReference type="InterPro" id="IPR020843">
    <property type="entry name" value="ER"/>
</dbReference>
<dbReference type="InterPro" id="IPR023921">
    <property type="entry name" value="ADH_Zn_actinomycetes"/>
</dbReference>
<dbReference type="EC" id="1.1.1.1" evidence="3"/>
<comment type="cofactor">
    <cofactor evidence="1">
        <name>Zn(2+)</name>
        <dbReference type="ChEBI" id="CHEBI:29105"/>
    </cofactor>
</comment>
<dbReference type="SUPFAM" id="SSF50129">
    <property type="entry name" value="GroES-like"/>
    <property type="match status" value="2"/>
</dbReference>
<dbReference type="InterPro" id="IPR011032">
    <property type="entry name" value="GroES-like_sf"/>
</dbReference>